<dbReference type="OrthoDB" id="3242359at2759"/>
<evidence type="ECO:0000259" key="1">
    <source>
        <dbReference type="Pfam" id="PF13358"/>
    </source>
</evidence>
<protein>
    <recommendedName>
        <fullName evidence="1">Tc1-like transposase DDE domain-containing protein</fullName>
    </recommendedName>
</protein>
<reference evidence="2" key="1">
    <citation type="submission" date="2021-03" db="EMBL/GenBank/DDBJ databases">
        <title>Draft genome sequence of rust myrtle Austropuccinia psidii MF-1, a brazilian biotype.</title>
        <authorList>
            <person name="Quecine M.C."/>
            <person name="Pachon D.M.R."/>
            <person name="Bonatelli M.L."/>
            <person name="Correr F.H."/>
            <person name="Franceschini L.M."/>
            <person name="Leite T.F."/>
            <person name="Margarido G.R.A."/>
            <person name="Almeida C.A."/>
            <person name="Ferrarezi J.A."/>
            <person name="Labate C.A."/>
        </authorList>
    </citation>
    <scope>NUCLEOTIDE SEQUENCE</scope>
    <source>
        <strain evidence="2">MF-1</strain>
    </source>
</reference>
<gene>
    <name evidence="2" type="ORF">O181_094657</name>
</gene>
<dbReference type="Proteomes" id="UP000765509">
    <property type="component" value="Unassembled WGS sequence"/>
</dbReference>
<dbReference type="AlphaFoldDB" id="A0A9Q3J3V0"/>
<evidence type="ECO:0000313" key="2">
    <source>
        <dbReference type="EMBL" id="MBW0554942.1"/>
    </source>
</evidence>
<feature type="domain" description="Tc1-like transposase DDE" evidence="1">
    <location>
        <begin position="60"/>
        <end position="129"/>
    </location>
</feature>
<name>A0A9Q3J3V0_9BASI</name>
<keyword evidence="3" id="KW-1185">Reference proteome</keyword>
<organism evidence="2 3">
    <name type="scientific">Austropuccinia psidii MF-1</name>
    <dbReference type="NCBI Taxonomy" id="1389203"/>
    <lineage>
        <taxon>Eukaryota</taxon>
        <taxon>Fungi</taxon>
        <taxon>Dikarya</taxon>
        <taxon>Basidiomycota</taxon>
        <taxon>Pucciniomycotina</taxon>
        <taxon>Pucciniomycetes</taxon>
        <taxon>Pucciniales</taxon>
        <taxon>Sphaerophragmiaceae</taxon>
        <taxon>Austropuccinia</taxon>
    </lineage>
</organism>
<dbReference type="EMBL" id="AVOT02061779">
    <property type="protein sequence ID" value="MBW0554942.1"/>
    <property type="molecule type" value="Genomic_DNA"/>
</dbReference>
<evidence type="ECO:0000313" key="3">
    <source>
        <dbReference type="Proteomes" id="UP000765509"/>
    </source>
</evidence>
<dbReference type="Pfam" id="PF13358">
    <property type="entry name" value="DDE_3"/>
    <property type="match status" value="1"/>
</dbReference>
<dbReference type="Gene3D" id="3.30.420.10">
    <property type="entry name" value="Ribonuclease H-like superfamily/Ribonuclease H"/>
    <property type="match status" value="1"/>
</dbReference>
<accession>A0A9Q3J3V0</accession>
<sequence>MTVNHRSEKRLFMVWAALCGAIQSKIVFSPPGQFSAANSIANIYKPGLLPFYKELIDAGVAKSYNQLTLMEDDAPIHTAQVSNDWQPSNNIHKLQWPANSPDLNPIENIWFKMKYMVTNLLNPKTMDKLKAAVNFAWEEIPFEHLDNVLVSLPHWMQAVVNANGAPVQW</sequence>
<dbReference type="GO" id="GO:0003676">
    <property type="term" value="F:nucleic acid binding"/>
    <property type="evidence" value="ECO:0007669"/>
    <property type="project" value="InterPro"/>
</dbReference>
<comment type="caution">
    <text evidence="2">The sequence shown here is derived from an EMBL/GenBank/DDBJ whole genome shotgun (WGS) entry which is preliminary data.</text>
</comment>
<dbReference type="InterPro" id="IPR036397">
    <property type="entry name" value="RNaseH_sf"/>
</dbReference>
<proteinExistence type="predicted"/>
<dbReference type="InterPro" id="IPR038717">
    <property type="entry name" value="Tc1-like_DDE_dom"/>
</dbReference>